<protein>
    <submittedName>
        <fullName evidence="5">AraC family transcriptional regulator</fullName>
    </submittedName>
</protein>
<name>A0ABY9M3D5_9BURK</name>
<keyword evidence="2" id="KW-0238">DNA-binding</keyword>
<keyword evidence="3" id="KW-0804">Transcription</keyword>
<dbReference type="Proteomes" id="UP001234798">
    <property type="component" value="Chromosome"/>
</dbReference>
<evidence type="ECO:0000313" key="5">
    <source>
        <dbReference type="EMBL" id="WMD21225.1"/>
    </source>
</evidence>
<dbReference type="EMBL" id="CP132976">
    <property type="protein sequence ID" value="WMD21225.1"/>
    <property type="molecule type" value="Genomic_DNA"/>
</dbReference>
<keyword evidence="1" id="KW-0805">Transcription regulation</keyword>
<dbReference type="InterPro" id="IPR018060">
    <property type="entry name" value="HTH_AraC"/>
</dbReference>
<dbReference type="PROSITE" id="PS01124">
    <property type="entry name" value="HTH_ARAC_FAMILY_2"/>
    <property type="match status" value="1"/>
</dbReference>
<dbReference type="InterPro" id="IPR018062">
    <property type="entry name" value="HTH_AraC-typ_CS"/>
</dbReference>
<accession>A0ABY9M3D5</accession>
<evidence type="ECO:0000256" key="2">
    <source>
        <dbReference type="ARBA" id="ARBA00023125"/>
    </source>
</evidence>
<dbReference type="PROSITE" id="PS00041">
    <property type="entry name" value="HTH_ARAC_FAMILY_1"/>
    <property type="match status" value="1"/>
</dbReference>
<dbReference type="RefSeq" id="WP_306944890.1">
    <property type="nucleotide sequence ID" value="NZ_CP132976.1"/>
</dbReference>
<dbReference type="InterPro" id="IPR053142">
    <property type="entry name" value="PchR_regulatory_protein"/>
</dbReference>
<reference evidence="5 6" key="1">
    <citation type="submission" date="2023-08" db="EMBL/GenBank/DDBJ databases">
        <title>Achromobacter seleniivolatilans sp. nov., isolated from seleniferous soil.</title>
        <authorList>
            <person name="Zhang S."/>
            <person name="Li K."/>
            <person name="Peng J."/>
            <person name="Zhao Q."/>
            <person name="Wang H."/>
            <person name="Guo Y."/>
        </authorList>
    </citation>
    <scope>NUCLEOTIDE SEQUENCE [LARGE SCALE GENOMIC DNA]</scope>
    <source>
        <strain evidence="5 6">R39</strain>
    </source>
</reference>
<dbReference type="InterPro" id="IPR009057">
    <property type="entry name" value="Homeodomain-like_sf"/>
</dbReference>
<sequence>MTAIPPELDWSVSAATPAMSLAGGTLRFSRNERVQEHLDPGLKLVLVLDGDLRYRVCGAAATQVSGPLLHLSLCHDAMGMEHEFGADRSLRFVSLRTSLDHLREAFALDPADVGALLRAPRGAVAYADANLRVDQALQAVGHQMLACPVQGPLKRLYLSAKALELTALAINALQPAASGASDKVAAGDAERLHYARDLILANLQAPPALPDLARQAGVNVNKLTTGFRKLFGLSVYAFVRERRMEQAHALLAAGTFSVSEAAYACGYTDSHFSKAFQRRYGILPSSLAAR</sequence>
<proteinExistence type="predicted"/>
<evidence type="ECO:0000313" key="6">
    <source>
        <dbReference type="Proteomes" id="UP001234798"/>
    </source>
</evidence>
<dbReference type="Gene3D" id="1.10.10.60">
    <property type="entry name" value="Homeodomain-like"/>
    <property type="match status" value="1"/>
</dbReference>
<keyword evidence="6" id="KW-1185">Reference proteome</keyword>
<dbReference type="SUPFAM" id="SSF46689">
    <property type="entry name" value="Homeodomain-like"/>
    <property type="match status" value="2"/>
</dbReference>
<dbReference type="Pfam" id="PF12833">
    <property type="entry name" value="HTH_18"/>
    <property type="match status" value="1"/>
</dbReference>
<evidence type="ECO:0000256" key="3">
    <source>
        <dbReference type="ARBA" id="ARBA00023163"/>
    </source>
</evidence>
<evidence type="ECO:0000259" key="4">
    <source>
        <dbReference type="PROSITE" id="PS01124"/>
    </source>
</evidence>
<organism evidence="5 6">
    <name type="scientific">Achromobacter seleniivolatilans</name>
    <dbReference type="NCBI Taxonomy" id="3047478"/>
    <lineage>
        <taxon>Bacteria</taxon>
        <taxon>Pseudomonadati</taxon>
        <taxon>Pseudomonadota</taxon>
        <taxon>Betaproteobacteria</taxon>
        <taxon>Burkholderiales</taxon>
        <taxon>Alcaligenaceae</taxon>
        <taxon>Achromobacter</taxon>
    </lineage>
</organism>
<gene>
    <name evidence="5" type="ORF">RAS12_02320</name>
</gene>
<dbReference type="PANTHER" id="PTHR47893:SF1">
    <property type="entry name" value="REGULATORY PROTEIN PCHR"/>
    <property type="match status" value="1"/>
</dbReference>
<dbReference type="SMART" id="SM00342">
    <property type="entry name" value="HTH_ARAC"/>
    <property type="match status" value="1"/>
</dbReference>
<dbReference type="PANTHER" id="PTHR47893">
    <property type="entry name" value="REGULATORY PROTEIN PCHR"/>
    <property type="match status" value="1"/>
</dbReference>
<evidence type="ECO:0000256" key="1">
    <source>
        <dbReference type="ARBA" id="ARBA00023015"/>
    </source>
</evidence>
<feature type="domain" description="HTH araC/xylS-type" evidence="4">
    <location>
        <begin position="193"/>
        <end position="290"/>
    </location>
</feature>